<dbReference type="InterPro" id="IPR049316">
    <property type="entry name" value="GDC-P_C"/>
</dbReference>
<dbReference type="EMBL" id="REFZ01000017">
    <property type="protein sequence ID" value="RQG98126.1"/>
    <property type="molecule type" value="Genomic_DNA"/>
</dbReference>
<feature type="region of interest" description="Disordered" evidence="5">
    <location>
        <begin position="1"/>
        <end position="68"/>
    </location>
</feature>
<evidence type="ECO:0000259" key="6">
    <source>
        <dbReference type="Pfam" id="PF00266"/>
    </source>
</evidence>
<dbReference type="InterPro" id="IPR015422">
    <property type="entry name" value="PyrdxlP-dep_Trfase_small"/>
</dbReference>
<dbReference type="GO" id="GO:0019464">
    <property type="term" value="P:glycine decarboxylation via glycine cleavage system"/>
    <property type="evidence" value="ECO:0007669"/>
    <property type="project" value="TreeGrafter"/>
</dbReference>
<keyword evidence="9" id="KW-1185">Reference proteome</keyword>
<dbReference type="FunFam" id="3.40.640.10:FF:000224">
    <property type="entry name" value="Probable glycine dehydrogenase (decarboxylating) subunit 2"/>
    <property type="match status" value="1"/>
</dbReference>
<feature type="region of interest" description="Disordered" evidence="5">
    <location>
        <begin position="496"/>
        <end position="528"/>
    </location>
</feature>
<dbReference type="SUPFAM" id="SSF53383">
    <property type="entry name" value="PLP-dependent transferases"/>
    <property type="match status" value="1"/>
</dbReference>
<sequence length="528" mass="56863">MTDDRSGESDGPGGRQVRYDQARYVENGRYEPLLSEKDLTRVEIDGGREDGDESEETVNSPLPDDLTRDSLELPALSEPELARHYTRLSQMVYGIDSGPYPLGSCTMKYNPPFTEDVAALASAAVHPDRSERSIQGTLELLYRLQDYLARIGGMDAVTLQPPAGAAGEFVGVRIAAAYHDHRDDDRDEVIVPESAHGTNFATAALGGYDVVELPSDDGGRVDLEALEAALSERTAALMLTNPNTLGLFERDIVEIAQRVHDVGGLLYYDGANLNALLGRVRPGDMGFDVMHYNVHKTFATPHGGGGPGAGPVGVSEQLAPFLPSPRVRKVGGSSDTGSDSSGGGGDSGDDIGGGTRGREPTYELFEPERTIGKVHGYHGNWLVLVKAFAYVARLGDEGLADASAKAVLNANYLASQIEYDVPYEPFHHEFVASAGEQDAADVAKRMLDYGVHPPTTKWPEIVPEALMTEPTEIESKATLDRLAGAFNAVAREDDADLEAAPGRTTARRIDQTSAARTPRLSWQALERE</sequence>
<evidence type="ECO:0000256" key="4">
    <source>
        <dbReference type="ARBA" id="ARBA00049026"/>
    </source>
</evidence>
<comment type="catalytic activity">
    <reaction evidence="4">
        <text>N(6)-[(R)-lipoyl]-L-lysyl-[glycine-cleavage complex H protein] + glycine + H(+) = N(6)-[(R)-S(8)-aminomethyldihydrolipoyl]-L-lysyl-[glycine-cleavage complex H protein] + CO2</text>
        <dbReference type="Rhea" id="RHEA:24304"/>
        <dbReference type="Rhea" id="RHEA-COMP:10494"/>
        <dbReference type="Rhea" id="RHEA-COMP:10495"/>
        <dbReference type="ChEBI" id="CHEBI:15378"/>
        <dbReference type="ChEBI" id="CHEBI:16526"/>
        <dbReference type="ChEBI" id="CHEBI:57305"/>
        <dbReference type="ChEBI" id="CHEBI:83099"/>
        <dbReference type="ChEBI" id="CHEBI:83143"/>
        <dbReference type="EC" id="1.4.4.2"/>
    </reaction>
</comment>
<reference evidence="8 9" key="1">
    <citation type="submission" date="2018-10" db="EMBL/GenBank/DDBJ databases">
        <title>Natrarchaeobius chitinivorans gen. nov., sp. nov., and Natrarchaeobius haloalkaliphilus sp. nov., alkaliphilic, chitin-utilizing haloarchaea from hypersaline alkaline lakes.</title>
        <authorList>
            <person name="Sorokin D.Y."/>
            <person name="Elcheninov A.G."/>
            <person name="Kostrikina N.A."/>
            <person name="Bale N.J."/>
            <person name="Sinninghe Damste J.S."/>
            <person name="Khijniak T.V."/>
            <person name="Kublanov I.V."/>
            <person name="Toshchakov S.V."/>
        </authorList>
    </citation>
    <scope>NUCLEOTIDE SEQUENCE [LARGE SCALE GENOMIC DNA]</scope>
    <source>
        <strain evidence="8 9">AArcht7</strain>
    </source>
</reference>
<evidence type="ECO:0000256" key="2">
    <source>
        <dbReference type="ARBA" id="ARBA00022898"/>
    </source>
</evidence>
<name>A0A3N6MTJ7_NATCH</name>
<feature type="domain" description="Aminotransferase class V" evidence="6">
    <location>
        <begin position="175"/>
        <end position="303"/>
    </location>
</feature>
<dbReference type="Gene3D" id="3.90.1150.10">
    <property type="entry name" value="Aspartate Aminotransferase, domain 1"/>
    <property type="match status" value="1"/>
</dbReference>
<keyword evidence="3" id="KW-0560">Oxidoreductase</keyword>
<evidence type="ECO:0000259" key="7">
    <source>
        <dbReference type="Pfam" id="PF21478"/>
    </source>
</evidence>
<dbReference type="GO" id="GO:0005829">
    <property type="term" value="C:cytosol"/>
    <property type="evidence" value="ECO:0007669"/>
    <property type="project" value="TreeGrafter"/>
</dbReference>
<feature type="domain" description="Glycine dehydrogenase C-terminal" evidence="7">
    <location>
        <begin position="402"/>
        <end position="492"/>
    </location>
</feature>
<dbReference type="GO" id="GO:0030170">
    <property type="term" value="F:pyridoxal phosphate binding"/>
    <property type="evidence" value="ECO:0007669"/>
    <property type="project" value="TreeGrafter"/>
</dbReference>
<dbReference type="InterPro" id="IPR015421">
    <property type="entry name" value="PyrdxlP-dep_Trfase_major"/>
</dbReference>
<evidence type="ECO:0000256" key="5">
    <source>
        <dbReference type="SAM" id="MobiDB-lite"/>
    </source>
</evidence>
<evidence type="ECO:0000313" key="8">
    <source>
        <dbReference type="EMBL" id="RQG98126.1"/>
    </source>
</evidence>
<accession>A0A3N6MTJ7</accession>
<dbReference type="GO" id="GO:0005960">
    <property type="term" value="C:glycine cleavage complex"/>
    <property type="evidence" value="ECO:0007669"/>
    <property type="project" value="TreeGrafter"/>
</dbReference>
<proteinExistence type="predicted"/>
<dbReference type="Gene3D" id="3.40.640.10">
    <property type="entry name" value="Type I PLP-dependent aspartate aminotransferase-like (Major domain)"/>
    <property type="match status" value="1"/>
</dbReference>
<dbReference type="GO" id="GO:0016594">
    <property type="term" value="F:glycine binding"/>
    <property type="evidence" value="ECO:0007669"/>
    <property type="project" value="TreeGrafter"/>
</dbReference>
<organism evidence="8 9">
    <name type="scientific">Natrarchaeobius chitinivorans</name>
    <dbReference type="NCBI Taxonomy" id="1679083"/>
    <lineage>
        <taxon>Archaea</taxon>
        <taxon>Methanobacteriati</taxon>
        <taxon>Methanobacteriota</taxon>
        <taxon>Stenosarchaea group</taxon>
        <taxon>Halobacteria</taxon>
        <taxon>Halobacteriales</taxon>
        <taxon>Natrialbaceae</taxon>
        <taxon>Natrarchaeobius</taxon>
    </lineage>
</organism>
<dbReference type="PANTHER" id="PTHR11773">
    <property type="entry name" value="GLYCINE DEHYDROGENASE, DECARBOXYLATING"/>
    <property type="match status" value="1"/>
</dbReference>
<evidence type="ECO:0000313" key="9">
    <source>
        <dbReference type="Proteomes" id="UP000281431"/>
    </source>
</evidence>
<feature type="compositionally biased region" description="Gly residues" evidence="5">
    <location>
        <begin position="340"/>
        <end position="355"/>
    </location>
</feature>
<feature type="compositionally biased region" description="Basic and acidic residues" evidence="5">
    <location>
        <begin position="17"/>
        <end position="49"/>
    </location>
</feature>
<dbReference type="Gene3D" id="6.20.440.10">
    <property type="match status" value="1"/>
</dbReference>
<comment type="caution">
    <text evidence="8">The sequence shown here is derived from an EMBL/GenBank/DDBJ whole genome shotgun (WGS) entry which is preliminary data.</text>
</comment>
<protein>
    <recommendedName>
        <fullName evidence="1">glycine dehydrogenase (aminomethyl-transferring)</fullName>
        <ecNumber evidence="1">1.4.4.2</ecNumber>
    </recommendedName>
</protein>
<dbReference type="AlphaFoldDB" id="A0A3N6MTJ7"/>
<dbReference type="InterPro" id="IPR015424">
    <property type="entry name" value="PyrdxlP-dep_Trfase"/>
</dbReference>
<keyword evidence="2" id="KW-0663">Pyridoxal phosphate</keyword>
<dbReference type="OrthoDB" id="371967at2157"/>
<evidence type="ECO:0000256" key="3">
    <source>
        <dbReference type="ARBA" id="ARBA00023002"/>
    </source>
</evidence>
<gene>
    <name evidence="8" type="ORF">EA472_18335</name>
</gene>
<dbReference type="GO" id="GO:0004375">
    <property type="term" value="F:glycine dehydrogenase (decarboxylating) activity"/>
    <property type="evidence" value="ECO:0007669"/>
    <property type="project" value="UniProtKB-EC"/>
</dbReference>
<dbReference type="Proteomes" id="UP000281431">
    <property type="component" value="Unassembled WGS sequence"/>
</dbReference>
<evidence type="ECO:0000256" key="1">
    <source>
        <dbReference type="ARBA" id="ARBA00012134"/>
    </source>
</evidence>
<dbReference type="Pfam" id="PF00266">
    <property type="entry name" value="Aminotran_5"/>
    <property type="match status" value="1"/>
</dbReference>
<dbReference type="NCBIfam" id="NF003346">
    <property type="entry name" value="PRK04366.1"/>
    <property type="match status" value="1"/>
</dbReference>
<dbReference type="InterPro" id="IPR020581">
    <property type="entry name" value="GDC_P"/>
</dbReference>
<dbReference type="InterPro" id="IPR000192">
    <property type="entry name" value="Aminotrans_V_dom"/>
</dbReference>
<dbReference type="Pfam" id="PF21478">
    <property type="entry name" value="GcvP2_C"/>
    <property type="match status" value="1"/>
</dbReference>
<feature type="region of interest" description="Disordered" evidence="5">
    <location>
        <begin position="324"/>
        <end position="360"/>
    </location>
</feature>
<dbReference type="PANTHER" id="PTHR11773:SF1">
    <property type="entry name" value="GLYCINE DEHYDROGENASE (DECARBOXYLATING), MITOCHONDRIAL"/>
    <property type="match status" value="1"/>
</dbReference>
<dbReference type="EC" id="1.4.4.2" evidence="1"/>